<dbReference type="Gene3D" id="1.10.3020.10">
    <property type="entry name" value="alpha-amino acid ester hydrolase ( Helical cap domain)"/>
    <property type="match status" value="1"/>
</dbReference>
<gene>
    <name evidence="3" type="ORF">HJ588_03115</name>
</gene>
<evidence type="ECO:0000313" key="4">
    <source>
        <dbReference type="Proteomes" id="UP000557772"/>
    </source>
</evidence>
<comment type="caution">
    <text evidence="3">The sequence shown here is derived from an EMBL/GenBank/DDBJ whole genome shotgun (WGS) entry which is preliminary data.</text>
</comment>
<organism evidence="3 4">
    <name type="scientific">Flexivirga aerilata</name>
    <dbReference type="NCBI Taxonomy" id="1656889"/>
    <lineage>
        <taxon>Bacteria</taxon>
        <taxon>Bacillati</taxon>
        <taxon>Actinomycetota</taxon>
        <taxon>Actinomycetes</taxon>
        <taxon>Micrococcales</taxon>
        <taxon>Dermacoccaceae</taxon>
        <taxon>Flexivirga</taxon>
    </lineage>
</organism>
<dbReference type="InterPro" id="IPR013736">
    <property type="entry name" value="Xaa-Pro_dipept_C"/>
</dbReference>
<accession>A0A849AEM1</accession>
<dbReference type="NCBIfam" id="TIGR00976">
    <property type="entry name" value="CocE_NonD"/>
    <property type="match status" value="1"/>
</dbReference>
<reference evidence="3 4" key="1">
    <citation type="submission" date="2020-05" db="EMBL/GenBank/DDBJ databases">
        <title>Flexivirga sp. ID2601S isolated from air conditioner.</title>
        <authorList>
            <person name="Kim D.H."/>
        </authorList>
    </citation>
    <scope>NUCLEOTIDE SEQUENCE [LARGE SCALE GENOMIC DNA]</scope>
    <source>
        <strain evidence="3 4">ID2601S</strain>
    </source>
</reference>
<dbReference type="RefSeq" id="WP_171151836.1">
    <property type="nucleotide sequence ID" value="NZ_JABENB010000001.1"/>
</dbReference>
<keyword evidence="4" id="KW-1185">Reference proteome</keyword>
<dbReference type="InterPro" id="IPR008979">
    <property type="entry name" value="Galactose-bd-like_sf"/>
</dbReference>
<dbReference type="GO" id="GO:0008239">
    <property type="term" value="F:dipeptidyl-peptidase activity"/>
    <property type="evidence" value="ECO:0007669"/>
    <property type="project" value="InterPro"/>
</dbReference>
<sequence length="540" mass="59807">MSWLRDRFASRLGLPAAENAIRTERDLRIPMRDGAVLLADRWYPVDDERAPLVICRTPYGRYPEPREAALFAERGMQMLVVSCRGTFGSEGTWAPFVDEAGDGRDTLGWIEQQPWFPGAAVLAGASYSGITQWAVASDAPEWVVGYCMAVTTRSMYDGVIYPRGAFSLDTALTWLYGIEHQETNRWLRLARGFTITAPLVRRAASVLPIGGADRKLVGHQIDCYQDWLAHPDADDPWWRPLDFTPALEGMRPLVMTSGWYDLFLEAQLRDVVALQAAGVPVRMAVGPWQHSSPGLAAETIRQWLDFARARLGSEPAPEPETCFTVQVMGSGERREYSQWPPPFAGQTWFLHGDERLRLQPPSHDATTTYDYNPLDPTPNCGGRTLNSFNGAAKDQRIREQRDDVLIWTSPPMTSDHTVIGTVEVELRIASDLADVDYFVRLCDVSPRGRSRNITDGLIRRCPSSPLDEGDGAATIRLTLAPTAHCFRAGHAIRLQVSSGAHPIVARNLGTGEPVGTSETARTSHHVLHVLGSKLTVPVVD</sequence>
<evidence type="ECO:0000256" key="1">
    <source>
        <dbReference type="ARBA" id="ARBA00022801"/>
    </source>
</evidence>
<dbReference type="InterPro" id="IPR029058">
    <property type="entry name" value="AB_hydrolase_fold"/>
</dbReference>
<dbReference type="InterPro" id="IPR005674">
    <property type="entry name" value="CocE/Ser_esterase"/>
</dbReference>
<dbReference type="SUPFAM" id="SSF53474">
    <property type="entry name" value="alpha/beta-Hydrolases"/>
    <property type="match status" value="1"/>
</dbReference>
<dbReference type="SMART" id="SM00939">
    <property type="entry name" value="PepX_C"/>
    <property type="match status" value="1"/>
</dbReference>
<protein>
    <submittedName>
        <fullName evidence="3">CocE/NonD family hydrolase</fullName>
    </submittedName>
</protein>
<dbReference type="AlphaFoldDB" id="A0A849AEM1"/>
<name>A0A849AEM1_9MICO</name>
<feature type="domain" description="Xaa-Pro dipeptidyl-peptidase C-terminal" evidence="2">
    <location>
        <begin position="301"/>
        <end position="535"/>
    </location>
</feature>
<evidence type="ECO:0000259" key="2">
    <source>
        <dbReference type="SMART" id="SM00939"/>
    </source>
</evidence>
<evidence type="ECO:0000313" key="3">
    <source>
        <dbReference type="EMBL" id="NNG38263.1"/>
    </source>
</evidence>
<proteinExistence type="predicted"/>
<dbReference type="Proteomes" id="UP000557772">
    <property type="component" value="Unassembled WGS sequence"/>
</dbReference>
<keyword evidence="1 3" id="KW-0378">Hydrolase</keyword>
<dbReference type="Gene3D" id="2.60.120.260">
    <property type="entry name" value="Galactose-binding domain-like"/>
    <property type="match status" value="1"/>
</dbReference>
<dbReference type="EMBL" id="JABENB010000001">
    <property type="protein sequence ID" value="NNG38263.1"/>
    <property type="molecule type" value="Genomic_DNA"/>
</dbReference>
<dbReference type="Gene3D" id="3.40.50.1820">
    <property type="entry name" value="alpha/beta hydrolase"/>
    <property type="match status" value="1"/>
</dbReference>
<dbReference type="Pfam" id="PF02129">
    <property type="entry name" value="Peptidase_S15"/>
    <property type="match status" value="1"/>
</dbReference>
<dbReference type="SUPFAM" id="SSF49785">
    <property type="entry name" value="Galactose-binding domain-like"/>
    <property type="match status" value="1"/>
</dbReference>
<dbReference type="Pfam" id="PF08530">
    <property type="entry name" value="PepX_C"/>
    <property type="match status" value="1"/>
</dbReference>
<dbReference type="InterPro" id="IPR000383">
    <property type="entry name" value="Xaa-Pro-like_dom"/>
</dbReference>